<reference evidence="3" key="1">
    <citation type="submission" date="2025-08" db="UniProtKB">
        <authorList>
            <consortium name="RefSeq"/>
        </authorList>
    </citation>
    <scope>IDENTIFICATION</scope>
</reference>
<dbReference type="PANTHER" id="PTHR16038:SF4">
    <property type="entry name" value="WD REPEAT-CONTAINING PROTEIN 74"/>
    <property type="match status" value="1"/>
</dbReference>
<feature type="compositionally biased region" description="Basic residues" evidence="1">
    <location>
        <begin position="417"/>
        <end position="448"/>
    </location>
</feature>
<protein>
    <submittedName>
        <fullName evidence="3">WD repeat-containing protein 74-like</fullName>
    </submittedName>
</protein>
<evidence type="ECO:0000313" key="3">
    <source>
        <dbReference type="RefSeq" id="XP_014670024.1"/>
    </source>
</evidence>
<proteinExistence type="predicted"/>
<dbReference type="GeneID" id="106811020"/>
<sequence>MAPSMSYNVFVGAATGLLKGVNFTQQKVDNLNTVQNLGNAKEQEIEVMCWGDSEQSQICFGSKNRMVKCWDSEHRSFTNILEAKGGTGAMRGLAKLDNNIITCVESGQVTVWDTALEEVEKVKFEVGGDVCKMRHNAHQSNQIATGGKENELKIWDLTNSSVPLFTAKNVPHDFLNLRVPVWITDMQFVPDSEKIITCTGYHQVRMYDPSTPQRRPVINVEFDEYPIVSMSLTANGSSVVVGNARGNMALVDLRHTGRVVQQYKGAIAGSLRCVHCHPTEPLVASCGLDRFLRIHDVNTKKLLHKVYLKSKLNCLLFSSAADRDTVDELEPSAIGEAKPVTQAEVSNEVDDDDLWDTMPVITERPQGIDGTVGPTTAETKCAAAAKGGIKKRVHQRSDDSSESSSGEEQEELVASKAKTKPRRSAEKKKNKKKLIKTKPKTLKAQKVA</sequence>
<gene>
    <name evidence="3" type="primary">LOC106811020</name>
</gene>
<dbReference type="InterPro" id="IPR015943">
    <property type="entry name" value="WD40/YVTN_repeat-like_dom_sf"/>
</dbReference>
<dbReference type="InterPro" id="IPR036322">
    <property type="entry name" value="WD40_repeat_dom_sf"/>
</dbReference>
<evidence type="ECO:0000256" key="1">
    <source>
        <dbReference type="SAM" id="MobiDB-lite"/>
    </source>
</evidence>
<dbReference type="SMART" id="SM00320">
    <property type="entry name" value="WD40"/>
    <property type="match status" value="6"/>
</dbReference>
<feature type="region of interest" description="Disordered" evidence="1">
    <location>
        <begin position="330"/>
        <end position="349"/>
    </location>
</feature>
<keyword evidence="2" id="KW-1185">Reference proteome</keyword>
<feature type="region of interest" description="Disordered" evidence="1">
    <location>
        <begin position="385"/>
        <end position="448"/>
    </location>
</feature>
<evidence type="ECO:0000313" key="2">
    <source>
        <dbReference type="Proteomes" id="UP000695022"/>
    </source>
</evidence>
<dbReference type="InterPro" id="IPR037379">
    <property type="entry name" value="WDR74/Nsa1"/>
</dbReference>
<name>A0ABM1ECV3_PRICU</name>
<dbReference type="Gene3D" id="2.130.10.10">
    <property type="entry name" value="YVTN repeat-like/Quinoprotein amine dehydrogenase"/>
    <property type="match status" value="2"/>
</dbReference>
<dbReference type="Proteomes" id="UP000695022">
    <property type="component" value="Unplaced"/>
</dbReference>
<dbReference type="CDD" id="cd22857">
    <property type="entry name" value="WDR74"/>
    <property type="match status" value="1"/>
</dbReference>
<dbReference type="PANTHER" id="PTHR16038">
    <property type="entry name" value="NOP SEVEN ASSOCIATED PROTEIN 1"/>
    <property type="match status" value="1"/>
</dbReference>
<dbReference type="SUPFAM" id="SSF50978">
    <property type="entry name" value="WD40 repeat-like"/>
    <property type="match status" value="1"/>
</dbReference>
<dbReference type="RefSeq" id="XP_014670024.1">
    <property type="nucleotide sequence ID" value="XM_014814538.1"/>
</dbReference>
<accession>A0ABM1ECV3</accession>
<dbReference type="Pfam" id="PF00400">
    <property type="entry name" value="WD40"/>
    <property type="match status" value="1"/>
</dbReference>
<dbReference type="InterPro" id="IPR001680">
    <property type="entry name" value="WD40_rpt"/>
</dbReference>
<organism evidence="2 3">
    <name type="scientific">Priapulus caudatus</name>
    <name type="common">Priapulid worm</name>
    <dbReference type="NCBI Taxonomy" id="37621"/>
    <lineage>
        <taxon>Eukaryota</taxon>
        <taxon>Metazoa</taxon>
        <taxon>Ecdysozoa</taxon>
        <taxon>Scalidophora</taxon>
        <taxon>Priapulida</taxon>
        <taxon>Priapulimorpha</taxon>
        <taxon>Priapulimorphida</taxon>
        <taxon>Priapulidae</taxon>
        <taxon>Priapulus</taxon>
    </lineage>
</organism>